<dbReference type="PANTHER" id="PTHR43047">
    <property type="entry name" value="TWO-COMPONENT HISTIDINE PROTEIN KINASE"/>
    <property type="match status" value="1"/>
</dbReference>
<dbReference type="InterPro" id="IPR003594">
    <property type="entry name" value="HATPase_dom"/>
</dbReference>
<feature type="domain" description="Histidine kinase" evidence="7">
    <location>
        <begin position="224"/>
        <end position="446"/>
    </location>
</feature>
<name>W9GPJ2_9PROT</name>
<dbReference type="PANTHER" id="PTHR43047:SF72">
    <property type="entry name" value="OSMOSENSING HISTIDINE PROTEIN KINASE SLN1"/>
    <property type="match status" value="1"/>
</dbReference>
<dbReference type="GO" id="GO:0000155">
    <property type="term" value="F:phosphorelay sensor kinase activity"/>
    <property type="evidence" value="ECO:0007669"/>
    <property type="project" value="InterPro"/>
</dbReference>
<keyword evidence="6" id="KW-1133">Transmembrane helix</keyword>
<evidence type="ECO:0000256" key="5">
    <source>
        <dbReference type="ARBA" id="ARBA00022777"/>
    </source>
</evidence>
<keyword evidence="9" id="KW-1185">Reference proteome</keyword>
<evidence type="ECO:0000256" key="1">
    <source>
        <dbReference type="ARBA" id="ARBA00000085"/>
    </source>
</evidence>
<keyword evidence="6" id="KW-0472">Membrane</keyword>
<evidence type="ECO:0000256" key="4">
    <source>
        <dbReference type="ARBA" id="ARBA00022679"/>
    </source>
</evidence>
<keyword evidence="3" id="KW-0597">Phosphoprotein</keyword>
<sequence length="464" mass="50498">MTVVFGLAAVYTTFLISNYASLLRQSYPYNFAWTAGQAVVEFARLQERVASYGLGDGGTELDDVLVRIDILLNRVGVLRGVGMAEFIDRFPDQSAVIDNLSTTLEALSSFLAQPHADRAEVVREIRRGLAPIGAQLSRFASAANQYGGEVIGNGQHRLVSLHWIFSALAGGLMLCGASFIVLLMFKNREVRRAHDIQGKLTRELSAARDRAELASRSKSRFLATMSHELRTPLNAIIGFSEMITREMHGSAGQPQYPEYAGYILDSGTHMLSLVEDILTTAKLESGNYDLDLRDIDLAAVVKAVTTMLRGNPLAIGRRITTEPASVWPILLADERAVRQMLLNLLTNALKFSAPSGNVGLTCRSVAGDGFFEIMVRDDGIGMTEEQAALAVLPFQQIDDGMNRRYEGTGLGLTIVKGLIEAHGGHLRIKSGQNKGTEVSLLFPSAAIIGTKGVLEENLMRLDAE</sequence>
<dbReference type="STRING" id="1385369.N825_34275"/>
<evidence type="ECO:0000313" key="8">
    <source>
        <dbReference type="EMBL" id="EWY35805.1"/>
    </source>
</evidence>
<evidence type="ECO:0000256" key="6">
    <source>
        <dbReference type="SAM" id="Phobius"/>
    </source>
</evidence>
<reference evidence="8 9" key="1">
    <citation type="submission" date="2013-08" db="EMBL/GenBank/DDBJ databases">
        <title>The genome sequence of Skermanella stibiiresistens.</title>
        <authorList>
            <person name="Zhu W."/>
            <person name="Wang G."/>
        </authorList>
    </citation>
    <scope>NUCLEOTIDE SEQUENCE [LARGE SCALE GENOMIC DNA]</scope>
    <source>
        <strain evidence="8 9">SB22</strain>
    </source>
</reference>
<dbReference type="PROSITE" id="PS50109">
    <property type="entry name" value="HIS_KIN"/>
    <property type="match status" value="1"/>
</dbReference>
<dbReference type="GO" id="GO:0005886">
    <property type="term" value="C:plasma membrane"/>
    <property type="evidence" value="ECO:0007669"/>
    <property type="project" value="TreeGrafter"/>
</dbReference>
<dbReference type="Proteomes" id="UP000019486">
    <property type="component" value="Unassembled WGS sequence"/>
</dbReference>
<dbReference type="InterPro" id="IPR036097">
    <property type="entry name" value="HisK_dim/P_sf"/>
</dbReference>
<keyword evidence="4" id="KW-0808">Transferase</keyword>
<dbReference type="SUPFAM" id="SSF55874">
    <property type="entry name" value="ATPase domain of HSP90 chaperone/DNA topoisomerase II/histidine kinase"/>
    <property type="match status" value="1"/>
</dbReference>
<dbReference type="Pfam" id="PF00512">
    <property type="entry name" value="HisKA"/>
    <property type="match status" value="1"/>
</dbReference>
<dbReference type="InterPro" id="IPR004358">
    <property type="entry name" value="Sig_transdc_His_kin-like_C"/>
</dbReference>
<feature type="transmembrane region" description="Helical" evidence="6">
    <location>
        <begin position="163"/>
        <end position="185"/>
    </location>
</feature>
<dbReference type="SMART" id="SM00388">
    <property type="entry name" value="HisKA"/>
    <property type="match status" value="1"/>
</dbReference>
<dbReference type="EC" id="2.7.13.3" evidence="2"/>
<evidence type="ECO:0000256" key="2">
    <source>
        <dbReference type="ARBA" id="ARBA00012438"/>
    </source>
</evidence>
<dbReference type="SMART" id="SM00387">
    <property type="entry name" value="HATPase_c"/>
    <property type="match status" value="1"/>
</dbReference>
<evidence type="ECO:0000259" key="7">
    <source>
        <dbReference type="PROSITE" id="PS50109"/>
    </source>
</evidence>
<dbReference type="Pfam" id="PF02518">
    <property type="entry name" value="HATPase_c"/>
    <property type="match status" value="1"/>
</dbReference>
<evidence type="ECO:0000256" key="3">
    <source>
        <dbReference type="ARBA" id="ARBA00022553"/>
    </source>
</evidence>
<keyword evidence="5" id="KW-0418">Kinase</keyword>
<dbReference type="InterPro" id="IPR003661">
    <property type="entry name" value="HisK_dim/P_dom"/>
</dbReference>
<comment type="catalytic activity">
    <reaction evidence="1">
        <text>ATP + protein L-histidine = ADP + protein N-phospho-L-histidine.</text>
        <dbReference type="EC" id="2.7.13.3"/>
    </reaction>
</comment>
<keyword evidence="6" id="KW-0812">Transmembrane</keyword>
<organism evidence="8 9">
    <name type="scientific">Skermanella stibiiresistens SB22</name>
    <dbReference type="NCBI Taxonomy" id="1385369"/>
    <lineage>
        <taxon>Bacteria</taxon>
        <taxon>Pseudomonadati</taxon>
        <taxon>Pseudomonadota</taxon>
        <taxon>Alphaproteobacteria</taxon>
        <taxon>Rhodospirillales</taxon>
        <taxon>Azospirillaceae</taxon>
        <taxon>Skermanella</taxon>
    </lineage>
</organism>
<evidence type="ECO:0000313" key="9">
    <source>
        <dbReference type="Proteomes" id="UP000019486"/>
    </source>
</evidence>
<dbReference type="InterPro" id="IPR005467">
    <property type="entry name" value="His_kinase_dom"/>
</dbReference>
<dbReference type="SUPFAM" id="SSF47384">
    <property type="entry name" value="Homodimeric domain of signal transducing histidine kinase"/>
    <property type="match status" value="1"/>
</dbReference>
<comment type="caution">
    <text evidence="8">The sequence shown here is derived from an EMBL/GenBank/DDBJ whole genome shotgun (WGS) entry which is preliminary data.</text>
</comment>
<dbReference type="Gene3D" id="1.10.287.130">
    <property type="match status" value="1"/>
</dbReference>
<dbReference type="AlphaFoldDB" id="W9GPJ2"/>
<dbReference type="CDD" id="cd00082">
    <property type="entry name" value="HisKA"/>
    <property type="match status" value="1"/>
</dbReference>
<dbReference type="EMBL" id="AVFL01000068">
    <property type="protein sequence ID" value="EWY35805.1"/>
    <property type="molecule type" value="Genomic_DNA"/>
</dbReference>
<proteinExistence type="predicted"/>
<protein>
    <recommendedName>
        <fullName evidence="2">histidine kinase</fullName>
        <ecNumber evidence="2">2.7.13.3</ecNumber>
    </recommendedName>
</protein>
<dbReference type="InterPro" id="IPR036890">
    <property type="entry name" value="HATPase_C_sf"/>
</dbReference>
<dbReference type="PRINTS" id="PR00344">
    <property type="entry name" value="BCTRLSENSOR"/>
</dbReference>
<gene>
    <name evidence="8" type="ORF">N825_34275</name>
</gene>
<dbReference type="GO" id="GO:0009927">
    <property type="term" value="F:histidine phosphotransfer kinase activity"/>
    <property type="evidence" value="ECO:0007669"/>
    <property type="project" value="TreeGrafter"/>
</dbReference>
<accession>W9GPJ2</accession>
<dbReference type="Gene3D" id="3.30.565.10">
    <property type="entry name" value="Histidine kinase-like ATPase, C-terminal domain"/>
    <property type="match status" value="1"/>
</dbReference>